<keyword evidence="3" id="KW-1185">Reference proteome</keyword>
<dbReference type="EMBL" id="JAKELL010000190">
    <property type="protein sequence ID" value="KAH8979005.1"/>
    <property type="molecule type" value="Genomic_DNA"/>
</dbReference>
<evidence type="ECO:0000313" key="3">
    <source>
        <dbReference type="Proteomes" id="UP001201163"/>
    </source>
</evidence>
<feature type="region of interest" description="Disordered" evidence="1">
    <location>
        <begin position="133"/>
        <end position="157"/>
    </location>
</feature>
<reference evidence="2" key="1">
    <citation type="submission" date="2022-01" db="EMBL/GenBank/DDBJ databases">
        <title>Comparative genomics reveals a dynamic genome evolution in the ectomycorrhizal milk-cap (Lactarius) mushrooms.</title>
        <authorList>
            <consortium name="DOE Joint Genome Institute"/>
            <person name="Lebreton A."/>
            <person name="Tang N."/>
            <person name="Kuo A."/>
            <person name="LaButti K."/>
            <person name="Drula E."/>
            <person name="Barry K."/>
            <person name="Clum A."/>
            <person name="Lipzen A."/>
            <person name="Mousain D."/>
            <person name="Ng V."/>
            <person name="Wang R."/>
            <person name="Wang X."/>
            <person name="Dai Y."/>
            <person name="Henrissat B."/>
            <person name="Grigoriev I.V."/>
            <person name="Guerin-Laguette A."/>
            <person name="Yu F."/>
            <person name="Martin F.M."/>
        </authorList>
    </citation>
    <scope>NUCLEOTIDE SEQUENCE</scope>
    <source>
        <strain evidence="2">QP</strain>
    </source>
</reference>
<gene>
    <name evidence="2" type="ORF">EDB92DRAFT_1982201</name>
</gene>
<protein>
    <submittedName>
        <fullName evidence="2">Uncharacterized protein</fullName>
    </submittedName>
</protein>
<evidence type="ECO:0000313" key="2">
    <source>
        <dbReference type="EMBL" id="KAH8979005.1"/>
    </source>
</evidence>
<accession>A0AAD4Q2P2</accession>
<proteinExistence type="predicted"/>
<evidence type="ECO:0000256" key="1">
    <source>
        <dbReference type="SAM" id="MobiDB-lite"/>
    </source>
</evidence>
<feature type="compositionally biased region" description="Basic and acidic residues" evidence="1">
    <location>
        <begin position="138"/>
        <end position="150"/>
    </location>
</feature>
<dbReference type="Proteomes" id="UP001201163">
    <property type="component" value="Unassembled WGS sequence"/>
</dbReference>
<sequence length="283" mass="31147">MNSASQNLSSATPHTVTCLFLIHITCQQFGHYWKWNPSLPDGGLWKVLAEAASKFNVRDTSPELQHNFCALWNQIVLFAQRHNHMYVAFQLLKWVRNIYITLHQDTDSAPTRFSPSTDDKDIILQQPSSYPLCSATSHHPDSTPHIHDDSAPTTSGNPVLVPASPTSPEAVPLFVVESLTDERSMNHCLTTSTPAHQMIIKTSRTLIISPNPSTASAIHDIENSGITMPLTTPGTSASAPPLSHTSPPAAISLQHKPDLLNLLIRCKDYVLAGLGTVHYLFDY</sequence>
<organism evidence="2 3">
    <name type="scientific">Lactarius akahatsu</name>
    <dbReference type="NCBI Taxonomy" id="416441"/>
    <lineage>
        <taxon>Eukaryota</taxon>
        <taxon>Fungi</taxon>
        <taxon>Dikarya</taxon>
        <taxon>Basidiomycota</taxon>
        <taxon>Agaricomycotina</taxon>
        <taxon>Agaricomycetes</taxon>
        <taxon>Russulales</taxon>
        <taxon>Russulaceae</taxon>
        <taxon>Lactarius</taxon>
    </lineage>
</organism>
<dbReference type="AlphaFoldDB" id="A0AAD4Q2P2"/>
<comment type="caution">
    <text evidence="2">The sequence shown here is derived from an EMBL/GenBank/DDBJ whole genome shotgun (WGS) entry which is preliminary data.</text>
</comment>
<name>A0AAD4Q2P2_9AGAM</name>